<comment type="caution">
    <text evidence="5">The sequence shown here is derived from an EMBL/GenBank/DDBJ whole genome shotgun (WGS) entry which is preliminary data.</text>
</comment>
<feature type="compositionally biased region" description="Polar residues" evidence="3">
    <location>
        <begin position="78"/>
        <end position="88"/>
    </location>
</feature>
<evidence type="ECO:0000313" key="6">
    <source>
        <dbReference type="Proteomes" id="UP000618445"/>
    </source>
</evidence>
<dbReference type="EMBL" id="JACJQY010000002">
    <property type="protein sequence ID" value="MBD2315540.1"/>
    <property type="molecule type" value="Genomic_DNA"/>
</dbReference>
<organism evidence="5 6">
    <name type="scientific">Phormidium tenue FACHB-1050</name>
    <dbReference type="NCBI Taxonomy" id="2692857"/>
    <lineage>
        <taxon>Bacteria</taxon>
        <taxon>Bacillati</taxon>
        <taxon>Cyanobacteriota</taxon>
        <taxon>Cyanophyceae</taxon>
        <taxon>Oscillatoriophycideae</taxon>
        <taxon>Oscillatoriales</taxon>
        <taxon>Oscillatoriaceae</taxon>
        <taxon>Phormidium</taxon>
    </lineage>
</organism>
<dbReference type="InterPro" id="IPR025295">
    <property type="entry name" value="eCIS_core_dom"/>
</dbReference>
<keyword evidence="6" id="KW-1185">Reference proteome</keyword>
<comment type="subcellular location">
    <subcellularLocation>
        <location evidence="1">Cytoplasm</location>
    </subcellularLocation>
</comment>
<protein>
    <submittedName>
        <fullName evidence="5">DUF4157 domain-containing protein</fullName>
    </submittedName>
</protein>
<evidence type="ECO:0000259" key="4">
    <source>
        <dbReference type="Pfam" id="PF13699"/>
    </source>
</evidence>
<feature type="region of interest" description="Disordered" evidence="3">
    <location>
        <begin position="68"/>
        <end position="90"/>
    </location>
</feature>
<evidence type="ECO:0000256" key="3">
    <source>
        <dbReference type="SAM" id="MobiDB-lite"/>
    </source>
</evidence>
<dbReference type="Proteomes" id="UP000618445">
    <property type="component" value="Unassembled WGS sequence"/>
</dbReference>
<feature type="domain" description="eCIS core" evidence="4">
    <location>
        <begin position="92"/>
        <end position="168"/>
    </location>
</feature>
<evidence type="ECO:0000256" key="1">
    <source>
        <dbReference type="ARBA" id="ARBA00004496"/>
    </source>
</evidence>
<keyword evidence="2" id="KW-0963">Cytoplasm</keyword>
<sequence>MNRLMKPLQTKRIAIQAKLNIGEPNDKYEQEADATAAKVVQKINSPIQNQSVQKQESLQTKSLVQRRENVGGGEASTDLESSIQSARGSGQPLDANLQAKMGQAMGVDFNGVRVHTDSKAAQLSQSVQAKAFTTGNDIFFNNGEYNPKSLGGQELLAHELTHTIQQGASGTKPIQAKFSSSPNNILIQRKWMGLGNELSSLKSKARVGIGGGQVKAGKTVDEVTNPVNPISKRLKEVLKTLGRYNLLQALRDYNSLIAGNQNVIDFPLVDNFLNSHAGNLNFERDKLPPGIKSGIPKADDKNKRDVRTAVLTSRMQGFVDTGKNILKGALDVYNQQHARQNVPNPIVTAPQTDDEIFESHGVDSTDFKSQNLESSKVLGSGSVNTVYKNKYKNDDKDYVFKPDDEVNTAYDLDAGTQVGIPEVNPEFAKRAVAASRIDQLLDANMLTNTDFAVQDGQFGTVSAFADGDPMEKIDPKLRDGIKSDPKFQLALSKLQLLDIICGQVDRHIGNYHIELDTNGNFVKLTGIDNDMAFGSEHTDIDQKIGKGRNVYDSATRDKGGSNPNLGRMGGSKHLEQIGRIDPQFAEVIIKLNVQLISDALKDLLQPKEIQATIMRVNQLKQFLKDAQRQELATTLKALNSKDPLKGKKKPKKGEKQTIENANNLVDQYRTLKKAGKWEEAYEILLDLRKRLNRFESSDLDDKVKTAAIGDMKNVDNLTKEMLFVSQKMNIPDSVDVVLDVKTSDSADKAKVLWAYLNKPSKAGGNVDNEKLILNRIWKYGDATIRQNLISALGTRQDQLKMSTFAYILEAIDPDHRMPLNGKATEWYGQNSTENFFTWVNSNSPTKDKVAYMDNNARTSANVKFEGGRLFQMGKPINTGSEDWIVVQSSDNQFYSKPKVRASGGKDGTQHSSFLEGLPVQSAGMLNVKSGSLTKVKNHSGHYAPQTRHLLKMYLTLEAFGVNMSNVEVEDSDKLKGVNGSLGAGKFKGQEFVGEAKKVI</sequence>
<dbReference type="Pfam" id="PF13699">
    <property type="entry name" value="eCIS_core"/>
    <property type="match status" value="1"/>
</dbReference>
<proteinExistence type="predicted"/>
<dbReference type="PANTHER" id="PTHR31250">
    <property type="entry name" value="IQ DOMAIN-CONTAINING PROTEIN IQM3"/>
    <property type="match status" value="1"/>
</dbReference>
<accession>A0ABR8C5E1</accession>
<evidence type="ECO:0000256" key="2">
    <source>
        <dbReference type="ARBA" id="ARBA00022490"/>
    </source>
</evidence>
<dbReference type="InterPro" id="IPR044159">
    <property type="entry name" value="IQM"/>
</dbReference>
<reference evidence="5 6" key="1">
    <citation type="journal article" date="2020" name="ISME J.">
        <title>Comparative genomics reveals insights into cyanobacterial evolution and habitat adaptation.</title>
        <authorList>
            <person name="Chen M.Y."/>
            <person name="Teng W.K."/>
            <person name="Zhao L."/>
            <person name="Hu C.X."/>
            <person name="Zhou Y.K."/>
            <person name="Han B.P."/>
            <person name="Song L.R."/>
            <person name="Shu W.S."/>
        </authorList>
    </citation>
    <scope>NUCLEOTIDE SEQUENCE [LARGE SCALE GENOMIC DNA]</scope>
    <source>
        <strain evidence="5 6">FACHB-1050</strain>
    </source>
</reference>
<gene>
    <name evidence="5" type="ORF">H6G05_01585</name>
</gene>
<feature type="region of interest" description="Disordered" evidence="3">
    <location>
        <begin position="550"/>
        <end position="570"/>
    </location>
</feature>
<name>A0ABR8C5E1_9CYAN</name>
<dbReference type="PANTHER" id="PTHR31250:SF27">
    <property type="entry name" value="IQ DOMAIN-CONTAINING PROTEIN IQM5"/>
    <property type="match status" value="1"/>
</dbReference>
<evidence type="ECO:0000313" key="5">
    <source>
        <dbReference type="EMBL" id="MBD2315540.1"/>
    </source>
</evidence>